<name>A0A4Y6R9R5_9BURK</name>
<organism evidence="1 2">
    <name type="scientific">Janthinobacterium tructae</name>
    <dbReference type="NCBI Taxonomy" id="2590869"/>
    <lineage>
        <taxon>Bacteria</taxon>
        <taxon>Pseudomonadati</taxon>
        <taxon>Pseudomonadota</taxon>
        <taxon>Betaproteobacteria</taxon>
        <taxon>Burkholderiales</taxon>
        <taxon>Oxalobacteraceae</taxon>
        <taxon>Janthinobacterium</taxon>
    </lineage>
</organism>
<dbReference type="AlphaFoldDB" id="A0A4Y6R9R5"/>
<proteinExistence type="predicted"/>
<protein>
    <submittedName>
        <fullName evidence="1">DUF3800 domain-containing protein</fullName>
    </submittedName>
</protein>
<sequence>MSDYVAFVDESGNHDLATEKDGASNYFIVLAVIIPTEERSELEASMEKIRIKHFNSSEIKSNKLSNRKRLKIINEISPLNFRFYAVCVDKSRIIKDSGLQYKKTFIKFINGLLYNQLFKSVKNITIYSDGHGGSDFINGFKNYIAKNHIPDLFFESKIEIVDSRTQILVQLADFLVGTTAKLYEEKVSGNVRNSFLSFIQNRRIRIDEWPPKFETDLAANNSSADIDSKISNISLLRASEFLRNNFNSSDPEIEIQYATLSYLLFCARFPSEKIFTSTNEILEHLKNQGFHEITKQYLRSNIIAKLRDHNVVIASSTKGYKIPSSYADMIVFADLVDGIAIPLLSRLKKADEIFDLGSIGEIKFLNEQRFQSLQFIIKNMK</sequence>
<dbReference type="EMBL" id="CP041185">
    <property type="protein sequence ID" value="QDG69678.1"/>
    <property type="molecule type" value="Genomic_DNA"/>
</dbReference>
<dbReference type="Proteomes" id="UP000316665">
    <property type="component" value="Chromosome"/>
</dbReference>
<dbReference type="KEGG" id="jas:FJQ89_04060"/>
<gene>
    <name evidence="1" type="ORF">FJQ89_04060</name>
</gene>
<evidence type="ECO:0000313" key="1">
    <source>
        <dbReference type="EMBL" id="QDG69678.1"/>
    </source>
</evidence>
<dbReference type="OrthoDB" id="6057352at2"/>
<reference evidence="1 2" key="1">
    <citation type="submission" date="2019-06" db="EMBL/GenBank/DDBJ databases">
        <title>Complete genome sequence of Janthinobacterium sp. SNU WT3 isolated from diseased rainbow trout.</title>
        <authorList>
            <person name="Oh W.T."/>
            <person name="Park S.C."/>
        </authorList>
    </citation>
    <scope>NUCLEOTIDE SEQUENCE [LARGE SCALE GENOMIC DNA]</scope>
    <source>
        <strain evidence="1 2">SNU WT3</strain>
    </source>
</reference>
<dbReference type="RefSeq" id="WP_141169148.1">
    <property type="nucleotide sequence ID" value="NZ_CP041185.1"/>
</dbReference>
<evidence type="ECO:0000313" key="2">
    <source>
        <dbReference type="Proteomes" id="UP000316665"/>
    </source>
</evidence>
<dbReference type="InterPro" id="IPR024524">
    <property type="entry name" value="DUF3800"/>
</dbReference>
<dbReference type="Pfam" id="PF12686">
    <property type="entry name" value="DUF3800"/>
    <property type="match status" value="1"/>
</dbReference>
<keyword evidence="2" id="KW-1185">Reference proteome</keyword>
<accession>A0A4Y6R9R5</accession>